<dbReference type="SMART" id="SM00353">
    <property type="entry name" value="HLH"/>
    <property type="match status" value="1"/>
</dbReference>
<evidence type="ECO:0000256" key="4">
    <source>
        <dbReference type="ARBA" id="ARBA00023015"/>
    </source>
</evidence>
<dbReference type="SUPFAM" id="SSF47459">
    <property type="entry name" value="HLH, helix-loop-helix DNA-binding domain"/>
    <property type="match status" value="1"/>
</dbReference>
<evidence type="ECO:0000256" key="9">
    <source>
        <dbReference type="ARBA" id="ARBA00040555"/>
    </source>
</evidence>
<feature type="domain" description="BHLH" evidence="14">
    <location>
        <begin position="195"/>
        <end position="247"/>
    </location>
</feature>
<dbReference type="FunFam" id="4.10.280.10:FF:000039">
    <property type="entry name" value="DNA-binding protein inhibitor ID-3"/>
    <property type="match status" value="1"/>
</dbReference>
<dbReference type="GeneTree" id="ENSGT00940000161109"/>
<evidence type="ECO:0000256" key="10">
    <source>
        <dbReference type="ARBA" id="ARBA00042953"/>
    </source>
</evidence>
<protein>
    <recommendedName>
        <fullName evidence="9">DNA-binding protein inhibitor ID-3</fullName>
    </recommendedName>
    <alternativeName>
        <fullName evidence="11">Inhibitor of DNA binding 3</fullName>
    </alternativeName>
    <alternativeName>
        <fullName evidence="10">Inhibitor of differentiation 3</fullName>
    </alternativeName>
</protein>
<dbReference type="PANTHER" id="PTHR11723">
    <property type="entry name" value="DNA-BINDING PROTEIN INHIBITOR"/>
    <property type="match status" value="1"/>
</dbReference>
<dbReference type="CDD" id="cd19691">
    <property type="entry name" value="bHLH_dnHLH_ID1"/>
    <property type="match status" value="1"/>
</dbReference>
<keyword evidence="6" id="KW-0804">Transcription</keyword>
<accession>A0A8C4L243</accession>
<proteinExistence type="predicted"/>
<comment type="function">
    <text evidence="8">Transcriptional regulator (lacking a basic DNA binding domain) which negatively regulates the basic helix-loop-helix (bHLH) transcription factors by forming heterodimers and inhibiting their DNA binding and transcriptional activity. Implicated in regulating a variety of cellular processes, including cellular growth, senescence, differentiation, apoptosis, angiogenesis, and neoplastic transformation. Involved in myogenesis by inhibiting skeletal muscle and cardiac myocyte differentiation and promoting muscle precursor cells proliferation. Inhibits the binding of E2A-containing protein complexes to muscle creatine kinase E-box enhancer. Regulates the circadian clock by repressing the transcriptional activator activity of the CLOCK-BMAL1 heterodimer.</text>
</comment>
<evidence type="ECO:0000256" key="5">
    <source>
        <dbReference type="ARBA" id="ARBA00023108"/>
    </source>
</evidence>
<dbReference type="GO" id="GO:0030154">
    <property type="term" value="P:cell differentiation"/>
    <property type="evidence" value="ECO:0007669"/>
    <property type="project" value="TreeGrafter"/>
</dbReference>
<reference evidence="15" key="2">
    <citation type="submission" date="2025-08" db="UniProtKB">
        <authorList>
            <consortium name="Ensembl"/>
        </authorList>
    </citation>
    <scope>IDENTIFICATION</scope>
</reference>
<dbReference type="GO" id="GO:0000122">
    <property type="term" value="P:negative regulation of transcription by RNA polymerase II"/>
    <property type="evidence" value="ECO:0007669"/>
    <property type="project" value="InterPro"/>
</dbReference>
<dbReference type="Pfam" id="PF00010">
    <property type="entry name" value="HLH"/>
    <property type="match status" value="1"/>
</dbReference>
<dbReference type="AlphaFoldDB" id="A0A8C4L243"/>
<dbReference type="PROSITE" id="PS50888">
    <property type="entry name" value="BHLH"/>
    <property type="match status" value="1"/>
</dbReference>
<dbReference type="GO" id="GO:0007517">
    <property type="term" value="P:muscle organ development"/>
    <property type="evidence" value="ECO:0007669"/>
    <property type="project" value="UniProtKB-KW"/>
</dbReference>
<feature type="signal peptide" evidence="13">
    <location>
        <begin position="1"/>
        <end position="23"/>
    </location>
</feature>
<evidence type="ECO:0000256" key="13">
    <source>
        <dbReference type="SAM" id="SignalP"/>
    </source>
</evidence>
<keyword evidence="7" id="KW-0539">Nucleus</keyword>
<dbReference type="GO" id="GO:0005737">
    <property type="term" value="C:cytoplasm"/>
    <property type="evidence" value="ECO:0007669"/>
    <property type="project" value="InterPro"/>
</dbReference>
<keyword evidence="16" id="KW-1185">Reference proteome</keyword>
<evidence type="ECO:0000256" key="1">
    <source>
        <dbReference type="ARBA" id="ARBA00004123"/>
    </source>
</evidence>
<dbReference type="Gene3D" id="4.10.280.10">
    <property type="entry name" value="Helix-loop-helix DNA-binding domain"/>
    <property type="match status" value="1"/>
</dbReference>
<name>A0A8C4L243_EQUAS</name>
<evidence type="ECO:0000313" key="16">
    <source>
        <dbReference type="Proteomes" id="UP000694387"/>
    </source>
</evidence>
<reference evidence="15 16" key="1">
    <citation type="journal article" date="2020" name="Nat. Commun.">
        <title>Donkey genomes provide new insights into domestication and selection for coat color.</title>
        <authorList>
            <person name="Wang"/>
            <person name="C."/>
            <person name="Li"/>
            <person name="H."/>
            <person name="Guo"/>
            <person name="Y."/>
            <person name="Huang"/>
            <person name="J."/>
            <person name="Sun"/>
            <person name="Y."/>
            <person name="Min"/>
            <person name="J."/>
            <person name="Wang"/>
            <person name="J."/>
            <person name="Fang"/>
            <person name="X."/>
            <person name="Zhao"/>
            <person name="Z."/>
            <person name="Wang"/>
            <person name="S."/>
            <person name="Zhang"/>
            <person name="Y."/>
            <person name="Liu"/>
            <person name="Q."/>
            <person name="Jiang"/>
            <person name="Q."/>
            <person name="Wang"/>
            <person name="X."/>
            <person name="Guo"/>
            <person name="Y."/>
            <person name="Yang"/>
            <person name="C."/>
            <person name="Wang"/>
            <person name="Y."/>
            <person name="Tian"/>
            <person name="F."/>
            <person name="Zhuang"/>
            <person name="G."/>
            <person name="Fan"/>
            <person name="Y."/>
            <person name="Gao"/>
            <person name="Q."/>
            <person name="Li"/>
            <person name="Y."/>
            <person name="Ju"/>
            <person name="Z."/>
            <person name="Li"/>
            <person name="J."/>
            <person name="Li"/>
            <person name="R."/>
            <person name="Hou"/>
            <person name="M."/>
            <person name="Yang"/>
            <person name="G."/>
            <person name="Liu"/>
            <person name="G."/>
            <person name="Liu"/>
            <person name="W."/>
            <person name="Guo"/>
            <person name="J."/>
            <person name="Pan"/>
            <person name="S."/>
            <person name="Fan"/>
            <person name="G."/>
            <person name="Zhang"/>
            <person name="W."/>
            <person name="Zhang"/>
            <person name="R."/>
            <person name="Yu"/>
            <person name="J."/>
            <person name="Zhang"/>
            <person name="X."/>
            <person name="Yin"/>
            <person name="Q."/>
            <person name="Ji"/>
            <person name="C."/>
            <person name="Jin"/>
            <person name="Y."/>
            <person name="Yue"/>
            <person name="G."/>
            <person name="Liu"/>
            <person name="M."/>
            <person name="Xu"/>
            <person name="J."/>
            <person name="Liu"/>
            <person name="S."/>
            <person name="Jordana"/>
            <person name="J."/>
            <person name="Noce"/>
            <person name="A."/>
            <person name="Amills"/>
            <person name="M."/>
            <person name="Wu"/>
            <person name="D.D."/>
            <person name="Li"/>
            <person name="S."/>
            <person name="Zhou"/>
            <person name="X. and Zhong"/>
            <person name="J."/>
        </authorList>
    </citation>
    <scope>NUCLEOTIDE SEQUENCE [LARGE SCALE GENOMIC DNA]</scope>
</reference>
<evidence type="ECO:0000256" key="3">
    <source>
        <dbReference type="ARBA" id="ARBA00022541"/>
    </source>
</evidence>
<dbReference type="InterPro" id="IPR011598">
    <property type="entry name" value="bHLH_dom"/>
</dbReference>
<keyword evidence="4" id="KW-0805">Transcription regulation</keyword>
<evidence type="ECO:0000256" key="2">
    <source>
        <dbReference type="ARBA" id="ARBA00022491"/>
    </source>
</evidence>
<comment type="subcellular location">
    <subcellularLocation>
        <location evidence="1">Nucleus</location>
    </subcellularLocation>
</comment>
<dbReference type="Ensembl" id="ENSEAST00005005316.2">
    <property type="protein sequence ID" value="ENSEASP00005004855.2"/>
    <property type="gene ID" value="ENSEASG00005003660.2"/>
</dbReference>
<dbReference type="InterPro" id="IPR026052">
    <property type="entry name" value="DNA-bd_prot-inh"/>
</dbReference>
<evidence type="ECO:0000256" key="6">
    <source>
        <dbReference type="ARBA" id="ARBA00023163"/>
    </source>
</evidence>
<evidence type="ECO:0000256" key="12">
    <source>
        <dbReference type="ARBA" id="ARBA00062752"/>
    </source>
</evidence>
<evidence type="ECO:0000313" key="15">
    <source>
        <dbReference type="Ensembl" id="ENSEASP00005004855.2"/>
    </source>
</evidence>
<gene>
    <name evidence="15" type="primary">ID1</name>
</gene>
<dbReference type="InterPro" id="IPR036638">
    <property type="entry name" value="HLH_DNA-bd_sf"/>
</dbReference>
<feature type="chain" id="PRO_5040423522" description="DNA-binding protein inhibitor ID-3" evidence="13">
    <location>
        <begin position="24"/>
        <end position="297"/>
    </location>
</feature>
<reference evidence="15" key="3">
    <citation type="submission" date="2025-09" db="UniProtKB">
        <authorList>
            <consortium name="Ensembl"/>
        </authorList>
    </citation>
    <scope>IDENTIFICATION</scope>
</reference>
<dbReference type="GO" id="GO:0046983">
    <property type="term" value="F:protein dimerization activity"/>
    <property type="evidence" value="ECO:0007669"/>
    <property type="project" value="InterPro"/>
</dbReference>
<dbReference type="GO" id="GO:0032922">
    <property type="term" value="P:circadian regulation of gene expression"/>
    <property type="evidence" value="ECO:0007669"/>
    <property type="project" value="TreeGrafter"/>
</dbReference>
<keyword evidence="13" id="KW-0732">Signal</keyword>
<keyword evidence="5" id="KW-0090">Biological rhythms</keyword>
<keyword evidence="2" id="KW-0678">Repressor</keyword>
<dbReference type="Proteomes" id="UP000694387">
    <property type="component" value="Chromosome 15"/>
</dbReference>
<comment type="subunit">
    <text evidence="12">Homodimer, and heterodimer with other HLH proteins. Interacts with COPS5 and COPS7A. Interacts with IFI204. Interacts with GATA4 and NKX2-5. Interacts with ANKRD2; both proteins cooperate in myoblast differentiation. Interacts with CLOCK and BMAL1.</text>
</comment>
<keyword evidence="3" id="KW-0517">Myogenesis</keyword>
<evidence type="ECO:0000256" key="8">
    <source>
        <dbReference type="ARBA" id="ARBA00037443"/>
    </source>
</evidence>
<dbReference type="GO" id="GO:0005634">
    <property type="term" value="C:nucleus"/>
    <property type="evidence" value="ECO:0007669"/>
    <property type="project" value="UniProtKB-SubCell"/>
</dbReference>
<dbReference type="PANTHER" id="PTHR11723:SF4">
    <property type="entry name" value="DNA-BINDING PROTEIN INHIBITOR ID-1"/>
    <property type="match status" value="1"/>
</dbReference>
<evidence type="ECO:0000256" key="7">
    <source>
        <dbReference type="ARBA" id="ARBA00023242"/>
    </source>
</evidence>
<organism evidence="15 16">
    <name type="scientific">Equus asinus</name>
    <name type="common">Donkey</name>
    <name type="synonym">Equus africanus asinus</name>
    <dbReference type="NCBI Taxonomy" id="9793"/>
    <lineage>
        <taxon>Eukaryota</taxon>
        <taxon>Metazoa</taxon>
        <taxon>Chordata</taxon>
        <taxon>Craniata</taxon>
        <taxon>Vertebrata</taxon>
        <taxon>Euteleostomi</taxon>
        <taxon>Mammalia</taxon>
        <taxon>Eutheria</taxon>
        <taxon>Laurasiatheria</taxon>
        <taxon>Perissodactyla</taxon>
        <taxon>Equidae</taxon>
        <taxon>Equus</taxon>
    </lineage>
</organism>
<evidence type="ECO:0000259" key="14">
    <source>
        <dbReference type="PROSITE" id="PS50888"/>
    </source>
</evidence>
<evidence type="ECO:0000256" key="11">
    <source>
        <dbReference type="ARBA" id="ARBA00043115"/>
    </source>
</evidence>
<sequence length="297" mass="31268">MKLGKLILEVFLLLAILVQPPCLVPRGPRQRSLPLATQSRVLALFRFLRLRSPFHASQGALIEREAGPKDAQGHASSLPLASFERLGPPLGGGGPWSPYKSRAGGLGPRVLQPRFCSSILSLHAPPPPPLSALPSLLLSDARIMKVASGSAGAAAGPSCALKAGKTAGGAGEVVRCLSEQSVAISRCAGGPGARLPALLDEQQVNVLLYDMNGCYSRLKELVPTLPQNRKVSRVEILQHVIDYIWDLELELNSESQVGTPGGRGLPARAPLSTLNGEISALAAEAACVPADDRILCR</sequence>